<dbReference type="InterPro" id="IPR031941">
    <property type="entry name" value="DUF4773"/>
</dbReference>
<dbReference type="OMA" id="MDVTDFS"/>
<name>A0A0L0CIS2_LUCCU</name>
<dbReference type="Proteomes" id="UP000037069">
    <property type="component" value="Unassembled WGS sequence"/>
</dbReference>
<keyword evidence="4" id="KW-1185">Reference proteome</keyword>
<dbReference type="PANTHER" id="PTHR36299:SF2">
    <property type="entry name" value="DUF4773 DOMAIN-CONTAINING PROTEIN"/>
    <property type="match status" value="1"/>
</dbReference>
<dbReference type="AlphaFoldDB" id="A0A0L0CIS2"/>
<reference evidence="3 4" key="1">
    <citation type="journal article" date="2015" name="Nat. Commun.">
        <title>Lucilia cuprina genome unlocks parasitic fly biology to underpin future interventions.</title>
        <authorList>
            <person name="Anstead C.A."/>
            <person name="Korhonen P.K."/>
            <person name="Young N.D."/>
            <person name="Hall R.S."/>
            <person name="Jex A.R."/>
            <person name="Murali S.C."/>
            <person name="Hughes D.S."/>
            <person name="Lee S.F."/>
            <person name="Perry T."/>
            <person name="Stroehlein A.J."/>
            <person name="Ansell B.R."/>
            <person name="Breugelmans B."/>
            <person name="Hofmann A."/>
            <person name="Qu J."/>
            <person name="Dugan S."/>
            <person name="Lee S.L."/>
            <person name="Chao H."/>
            <person name="Dinh H."/>
            <person name="Han Y."/>
            <person name="Doddapaneni H.V."/>
            <person name="Worley K.C."/>
            <person name="Muzny D.M."/>
            <person name="Ioannidis P."/>
            <person name="Waterhouse R.M."/>
            <person name="Zdobnov E.M."/>
            <person name="James P.J."/>
            <person name="Bagnall N.H."/>
            <person name="Kotze A.C."/>
            <person name="Gibbs R.A."/>
            <person name="Richards S."/>
            <person name="Batterham P."/>
            <person name="Gasser R.B."/>
        </authorList>
    </citation>
    <scope>NUCLEOTIDE SEQUENCE [LARGE SCALE GENOMIC DNA]</scope>
    <source>
        <strain evidence="3 4">LS</strain>
        <tissue evidence="3">Full body</tissue>
    </source>
</reference>
<protein>
    <recommendedName>
        <fullName evidence="2">DUF4773 domain-containing protein</fullName>
    </recommendedName>
</protein>
<dbReference type="PROSITE" id="PS51257">
    <property type="entry name" value="PROKAR_LIPOPROTEIN"/>
    <property type="match status" value="1"/>
</dbReference>
<dbReference type="OrthoDB" id="5952164at2759"/>
<feature type="domain" description="DUF4773" evidence="2">
    <location>
        <begin position="63"/>
        <end position="182"/>
    </location>
</feature>
<keyword evidence="1" id="KW-0732">Signal</keyword>
<dbReference type="EMBL" id="JRES01000338">
    <property type="protein sequence ID" value="KNC32146.1"/>
    <property type="molecule type" value="Genomic_DNA"/>
</dbReference>
<evidence type="ECO:0000256" key="1">
    <source>
        <dbReference type="SAM" id="SignalP"/>
    </source>
</evidence>
<comment type="caution">
    <text evidence="3">The sequence shown here is derived from an EMBL/GenBank/DDBJ whole genome shotgun (WGS) entry which is preliminary data.</text>
</comment>
<accession>A0A0L0CIS2</accession>
<evidence type="ECO:0000313" key="3">
    <source>
        <dbReference type="EMBL" id="KNC32146.1"/>
    </source>
</evidence>
<evidence type="ECO:0000313" key="4">
    <source>
        <dbReference type="Proteomes" id="UP000037069"/>
    </source>
</evidence>
<dbReference type="Pfam" id="PF15998">
    <property type="entry name" value="DUF4773"/>
    <property type="match status" value="1"/>
</dbReference>
<sequence length="249" mass="27936">MFFLRKFKSIYNTLLFSSLLVTIICSNLSLSCNASATSNTISFTSTQSNQMALKTTPKFFKENCTCSTQWQCECCAKVNNDLLNVHQTLCADWTVFSNSWDIQANVRLNENVLYTNTFSAWNVPPFCVPIWPAIALTGCVQLHSITQHEFNTLHGCANLTINFIAFNLINFQMGCMDVGTGGIQFVDPNHDIVSTTSTEKPPEIELETSDYVKTSTPTISSFELNDKITTERTSTMRQDSLSYLKSTNF</sequence>
<proteinExistence type="predicted"/>
<gene>
    <name evidence="3" type="ORF">FF38_03502</name>
</gene>
<evidence type="ECO:0000259" key="2">
    <source>
        <dbReference type="Pfam" id="PF15998"/>
    </source>
</evidence>
<feature type="chain" id="PRO_5005536459" description="DUF4773 domain-containing protein" evidence="1">
    <location>
        <begin position="30"/>
        <end position="249"/>
    </location>
</feature>
<organism evidence="3 4">
    <name type="scientific">Lucilia cuprina</name>
    <name type="common">Green bottle fly</name>
    <name type="synonym">Australian sheep blowfly</name>
    <dbReference type="NCBI Taxonomy" id="7375"/>
    <lineage>
        <taxon>Eukaryota</taxon>
        <taxon>Metazoa</taxon>
        <taxon>Ecdysozoa</taxon>
        <taxon>Arthropoda</taxon>
        <taxon>Hexapoda</taxon>
        <taxon>Insecta</taxon>
        <taxon>Pterygota</taxon>
        <taxon>Neoptera</taxon>
        <taxon>Endopterygota</taxon>
        <taxon>Diptera</taxon>
        <taxon>Brachycera</taxon>
        <taxon>Muscomorpha</taxon>
        <taxon>Oestroidea</taxon>
        <taxon>Calliphoridae</taxon>
        <taxon>Luciliinae</taxon>
        <taxon>Lucilia</taxon>
    </lineage>
</organism>
<feature type="signal peptide" evidence="1">
    <location>
        <begin position="1"/>
        <end position="29"/>
    </location>
</feature>
<dbReference type="PANTHER" id="PTHR36299">
    <property type="entry name" value="AGAP008005-PA"/>
    <property type="match status" value="1"/>
</dbReference>